<dbReference type="Proteomes" id="UP001549920">
    <property type="component" value="Unassembled WGS sequence"/>
</dbReference>
<organism evidence="2 3">
    <name type="scientific">Loxostege sticticalis</name>
    <name type="common">Beet webworm moth</name>
    <dbReference type="NCBI Taxonomy" id="481309"/>
    <lineage>
        <taxon>Eukaryota</taxon>
        <taxon>Metazoa</taxon>
        <taxon>Ecdysozoa</taxon>
        <taxon>Arthropoda</taxon>
        <taxon>Hexapoda</taxon>
        <taxon>Insecta</taxon>
        <taxon>Pterygota</taxon>
        <taxon>Neoptera</taxon>
        <taxon>Endopterygota</taxon>
        <taxon>Lepidoptera</taxon>
        <taxon>Glossata</taxon>
        <taxon>Ditrysia</taxon>
        <taxon>Pyraloidea</taxon>
        <taxon>Crambidae</taxon>
        <taxon>Pyraustinae</taxon>
        <taxon>Loxostege</taxon>
    </lineage>
</organism>
<keyword evidence="3" id="KW-1185">Reference proteome</keyword>
<proteinExistence type="predicted"/>
<evidence type="ECO:0008006" key="4">
    <source>
        <dbReference type="Google" id="ProtNLM"/>
    </source>
</evidence>
<gene>
    <name evidence="2" type="ORF">ABMA27_007678</name>
</gene>
<dbReference type="EMBL" id="JBEUOH010000020">
    <property type="protein sequence ID" value="KAL0869444.1"/>
    <property type="molecule type" value="Genomic_DNA"/>
</dbReference>
<sequence>MSSEKLIANELLAFLQNQLDVMDEISVTQICTSNFTEAEIRSGKALLYESIGMTDRMPSRRKDDKGVKSLQDIIKMLKETDPDDVPTFVAKELRKLPPVTFDHVDVTRLLKDIITLKASLAEVQFKLEASQNTISELRTEIVELRNIKSVCRSHESTNLSPNCGVNTTSQSNAASANLDAIPAAVSTACNASPRPASHPAGMTSPAAHTSSLRAYASVAASRTPIQNQRQVKKTLGLSKTERNTTAPTAFRKGELDMDGFITVERKKRKPTSRNQCGTALTGPNMLLRPAIPTTQLYVSRLHYTTKAEQVVEYVQKKTNTLLRVVKLESSRIVNFNSFVIRVPTEMLATFTKEEFWPKGVVFRRFRERLRDTTKQCTTSPTLRVS</sequence>
<name>A0ABR3HGB2_LOXSC</name>
<comment type="caution">
    <text evidence="2">The sequence shown here is derived from an EMBL/GenBank/DDBJ whole genome shotgun (WGS) entry which is preliminary data.</text>
</comment>
<accession>A0ABR3HGB2</accession>
<evidence type="ECO:0000313" key="2">
    <source>
        <dbReference type="EMBL" id="KAL0869444.1"/>
    </source>
</evidence>
<evidence type="ECO:0000313" key="3">
    <source>
        <dbReference type="Proteomes" id="UP001549920"/>
    </source>
</evidence>
<evidence type="ECO:0000256" key="1">
    <source>
        <dbReference type="SAM" id="Coils"/>
    </source>
</evidence>
<feature type="coiled-coil region" evidence="1">
    <location>
        <begin position="120"/>
        <end position="147"/>
    </location>
</feature>
<reference evidence="2 3" key="1">
    <citation type="submission" date="2024-06" db="EMBL/GenBank/DDBJ databases">
        <title>A chromosome-level genome assembly of beet webworm, Loxostege sticticalis.</title>
        <authorList>
            <person name="Zhang Y."/>
        </authorList>
    </citation>
    <scope>NUCLEOTIDE SEQUENCE [LARGE SCALE GENOMIC DNA]</scope>
    <source>
        <strain evidence="2">AQ026</strain>
        <tissue evidence="2">Whole body</tissue>
    </source>
</reference>
<keyword evidence="1" id="KW-0175">Coiled coil</keyword>
<protein>
    <recommendedName>
        <fullName evidence="4">Mutant cadherin</fullName>
    </recommendedName>
</protein>